<dbReference type="InterPro" id="IPR056884">
    <property type="entry name" value="NPHP3-like_N"/>
</dbReference>
<dbReference type="SMART" id="SM00248">
    <property type="entry name" value="ANK"/>
    <property type="match status" value="9"/>
</dbReference>
<gene>
    <name evidence="6" type="ORF">B0J11DRAFT_489302</name>
</gene>
<protein>
    <submittedName>
        <fullName evidence="6">Ankyrin repeat-containing domain protein</fullName>
    </submittedName>
</protein>
<dbReference type="PANTHER" id="PTHR10039:SF5">
    <property type="entry name" value="NACHT DOMAIN-CONTAINING PROTEIN"/>
    <property type="match status" value="1"/>
</dbReference>
<keyword evidence="7" id="KW-1185">Reference proteome</keyword>
<sequence>MTNNTLAAIKGTTVLGAITDNRGVVLHDASGHAHVIGSQTNNYFQPGKSQDQPTSTLVQASRRKKFLQSLEKSPYQDRKDRNTDRVLGTCDWFVSHKVFLEWQESKSSKMLWVSADPGCGKSVLAKHLIDSVLPTTESRTVCYFFFKDDFEDQRSVVSALCCILHQLFKQKSDLLSDAVLDQFDIEGETFTPSFNRIWDTLINAAKEENAGEIICVLDAIDECDNQGKSLTQKLCQLSGTGSNFNLKFLLTSRPYGVIRRNFQPLQIEGSLLIHLRGEGDSEMVKISQEIDVFIRARVQDVGKSLMLEHDEQNFLLKRLLRVPNRTYLWVHLTLDLIQSDLDISKTRIHEATSRLPETVDEAYDKILSKSSNSDKAKKILHIIVAAERPLTLREMTLALVIQESHRSYGDLELEPEGRFREKVRDICGLFVTIIDSRIYLLHQTAKEFLIQDDAANSPKNIHTDLKWKHSLRLQESHRILADICTWYLLLNNFDDRPLGENKTLFEHVEHHVFLDYSAKHWATHFRKLQIDVQGAMTQSILKICEMSSQRCMVWFRIYWTITNTDFPKGFTSLMIVSYFGLSTAVGYLVKMDGIDSNSQDDTYRRSALSWAVRQGFDAVVKVLINDASIRRRLFKRLSGNSVNIDSVDIYGRTPLSYAVWVGNVAIVKLLIKAGARADSKDEIGGTPLSYAICNGHKEVTELLLKRNAEDGLEGIIKKLLLSAAEKGDEDVFRLLLDTGKANLDARDNNRQTPMITAARNGHWAIVKLLIATGKIDVNAKSKHNWTPLSWAVERGEMDMIDLLLKVGAKFDDEYTIFTPLCRAAENGYDIVVKRLLLEADKVNVNWQNQAGWAPLSYAVEEGHKNVVELLLNAGANTEYEYIIAGVSKVALSLLHAFVALIANPDVCGYYSVV</sequence>
<dbReference type="Gene3D" id="1.25.40.20">
    <property type="entry name" value="Ankyrin repeat-containing domain"/>
    <property type="match status" value="4"/>
</dbReference>
<evidence type="ECO:0000259" key="5">
    <source>
        <dbReference type="Pfam" id="PF24883"/>
    </source>
</evidence>
<evidence type="ECO:0000256" key="1">
    <source>
        <dbReference type="ARBA" id="ARBA00022737"/>
    </source>
</evidence>
<reference evidence="6" key="1">
    <citation type="journal article" date="2021" name="Nat. Commun.">
        <title>Genetic determinants of endophytism in the Arabidopsis root mycobiome.</title>
        <authorList>
            <person name="Mesny F."/>
            <person name="Miyauchi S."/>
            <person name="Thiergart T."/>
            <person name="Pickel B."/>
            <person name="Atanasova L."/>
            <person name="Karlsson M."/>
            <person name="Huettel B."/>
            <person name="Barry K.W."/>
            <person name="Haridas S."/>
            <person name="Chen C."/>
            <person name="Bauer D."/>
            <person name="Andreopoulos W."/>
            <person name="Pangilinan J."/>
            <person name="LaButti K."/>
            <person name="Riley R."/>
            <person name="Lipzen A."/>
            <person name="Clum A."/>
            <person name="Drula E."/>
            <person name="Henrissat B."/>
            <person name="Kohler A."/>
            <person name="Grigoriev I.V."/>
            <person name="Martin F.M."/>
            <person name="Hacquard S."/>
        </authorList>
    </citation>
    <scope>NUCLEOTIDE SEQUENCE</scope>
    <source>
        <strain evidence="6">MPI-CAGE-CH-0243</strain>
    </source>
</reference>
<evidence type="ECO:0000259" key="4">
    <source>
        <dbReference type="Pfam" id="PF23239"/>
    </source>
</evidence>
<feature type="repeat" description="ANK" evidence="2">
    <location>
        <begin position="850"/>
        <end position="882"/>
    </location>
</feature>
<dbReference type="Pfam" id="PF12796">
    <property type="entry name" value="Ank_2"/>
    <property type="match status" value="3"/>
</dbReference>
<organism evidence="6 7">
    <name type="scientific">Dendryphion nanum</name>
    <dbReference type="NCBI Taxonomy" id="256645"/>
    <lineage>
        <taxon>Eukaryota</taxon>
        <taxon>Fungi</taxon>
        <taxon>Dikarya</taxon>
        <taxon>Ascomycota</taxon>
        <taxon>Pezizomycotina</taxon>
        <taxon>Dothideomycetes</taxon>
        <taxon>Pleosporomycetidae</taxon>
        <taxon>Pleosporales</taxon>
        <taxon>Torulaceae</taxon>
        <taxon>Dendryphion</taxon>
    </lineage>
</organism>
<feature type="repeat" description="ANK" evidence="2">
    <location>
        <begin position="683"/>
        <end position="709"/>
    </location>
</feature>
<dbReference type="InterPro" id="IPR055497">
    <property type="entry name" value="DUF7069"/>
</dbReference>
<dbReference type="Proteomes" id="UP000700596">
    <property type="component" value="Unassembled WGS sequence"/>
</dbReference>
<accession>A0A9P9IHL2</accession>
<dbReference type="InterPro" id="IPR036770">
    <property type="entry name" value="Ankyrin_rpt-contain_sf"/>
</dbReference>
<dbReference type="PROSITE" id="PS50088">
    <property type="entry name" value="ANK_REPEAT"/>
    <property type="match status" value="4"/>
</dbReference>
<dbReference type="SUPFAM" id="SSF52540">
    <property type="entry name" value="P-loop containing nucleoside triphosphate hydrolases"/>
    <property type="match status" value="1"/>
</dbReference>
<feature type="domain" description="Nephrocystin 3-like N-terminal" evidence="5">
    <location>
        <begin position="88"/>
        <end position="253"/>
    </location>
</feature>
<feature type="domain" description="DUF7069" evidence="4">
    <location>
        <begin position="286"/>
        <end position="337"/>
    </location>
</feature>
<dbReference type="InterPro" id="IPR002110">
    <property type="entry name" value="Ankyrin_rpt"/>
</dbReference>
<name>A0A9P9IHL2_9PLEO</name>
<comment type="caution">
    <text evidence="6">The sequence shown here is derived from an EMBL/GenBank/DDBJ whole genome shotgun (WGS) entry which is preliminary data.</text>
</comment>
<proteinExistence type="predicted"/>
<dbReference type="Pfam" id="PF24883">
    <property type="entry name" value="NPHP3_N"/>
    <property type="match status" value="1"/>
</dbReference>
<dbReference type="EMBL" id="JAGMWT010000009">
    <property type="protein sequence ID" value="KAH7122358.1"/>
    <property type="molecule type" value="Genomic_DNA"/>
</dbReference>
<dbReference type="InterPro" id="IPR027417">
    <property type="entry name" value="P-loop_NTPase"/>
</dbReference>
<evidence type="ECO:0000259" key="3">
    <source>
        <dbReference type="Pfam" id="PF22939"/>
    </source>
</evidence>
<feature type="repeat" description="ANK" evidence="2">
    <location>
        <begin position="650"/>
        <end position="682"/>
    </location>
</feature>
<feature type="domain" description="GPI inositol-deacylase winged helix" evidence="3">
    <location>
        <begin position="366"/>
        <end position="455"/>
    </location>
</feature>
<keyword evidence="1" id="KW-0677">Repeat</keyword>
<dbReference type="Gene3D" id="3.40.50.300">
    <property type="entry name" value="P-loop containing nucleotide triphosphate hydrolases"/>
    <property type="match status" value="1"/>
</dbReference>
<dbReference type="InterPro" id="IPR054471">
    <property type="entry name" value="GPIID_WHD"/>
</dbReference>
<evidence type="ECO:0000313" key="7">
    <source>
        <dbReference type="Proteomes" id="UP000700596"/>
    </source>
</evidence>
<dbReference type="Pfam" id="PF23239">
    <property type="entry name" value="DUF7069"/>
    <property type="match status" value="1"/>
</dbReference>
<dbReference type="PROSITE" id="PS50297">
    <property type="entry name" value="ANK_REP_REGION"/>
    <property type="match status" value="4"/>
</dbReference>
<keyword evidence="2" id="KW-0040">ANK repeat</keyword>
<feature type="repeat" description="ANK" evidence="2">
    <location>
        <begin position="783"/>
        <end position="815"/>
    </location>
</feature>
<dbReference type="Pfam" id="PF22939">
    <property type="entry name" value="WHD_GPIID"/>
    <property type="match status" value="1"/>
</dbReference>
<dbReference type="OrthoDB" id="194358at2759"/>
<dbReference type="PRINTS" id="PR01415">
    <property type="entry name" value="ANKYRIN"/>
</dbReference>
<dbReference type="PANTHER" id="PTHR10039">
    <property type="entry name" value="AMELOGENIN"/>
    <property type="match status" value="1"/>
</dbReference>
<evidence type="ECO:0000256" key="2">
    <source>
        <dbReference type="PROSITE-ProRule" id="PRU00023"/>
    </source>
</evidence>
<dbReference type="AlphaFoldDB" id="A0A9P9IHL2"/>
<evidence type="ECO:0000313" key="6">
    <source>
        <dbReference type="EMBL" id="KAH7122358.1"/>
    </source>
</evidence>
<dbReference type="SUPFAM" id="SSF48403">
    <property type="entry name" value="Ankyrin repeat"/>
    <property type="match status" value="1"/>
</dbReference>